<accession>A0AAD7HJG6</accession>
<gene>
    <name evidence="1" type="ORF">B0H16DRAFT_1473901</name>
</gene>
<sequence>MRIVLISKMFRACVDTWGGEAAASLETLFSLCSKKNRFALQMIKREFKSNYQMVARENGCSSGPNSVPTTHRNGTSVPEKLAKDYLFELAESLAEEGQAEFLDSLGPFPVLTTTLGGIGHCAVAEMGTDSRPKPVIFGNIRGGGNGNDRHCSASDITGRQCDVHWTTVESSGCRR</sequence>
<proteinExistence type="predicted"/>
<dbReference type="EMBL" id="JARKIB010000230">
    <property type="protein sequence ID" value="KAJ7721376.1"/>
    <property type="molecule type" value="Genomic_DNA"/>
</dbReference>
<evidence type="ECO:0000313" key="1">
    <source>
        <dbReference type="EMBL" id="KAJ7721376.1"/>
    </source>
</evidence>
<reference evidence="1" key="1">
    <citation type="submission" date="2023-03" db="EMBL/GenBank/DDBJ databases">
        <title>Massive genome expansion in bonnet fungi (Mycena s.s.) driven by repeated elements and novel gene families across ecological guilds.</title>
        <authorList>
            <consortium name="Lawrence Berkeley National Laboratory"/>
            <person name="Harder C.B."/>
            <person name="Miyauchi S."/>
            <person name="Viragh M."/>
            <person name="Kuo A."/>
            <person name="Thoen E."/>
            <person name="Andreopoulos B."/>
            <person name="Lu D."/>
            <person name="Skrede I."/>
            <person name="Drula E."/>
            <person name="Henrissat B."/>
            <person name="Morin E."/>
            <person name="Kohler A."/>
            <person name="Barry K."/>
            <person name="LaButti K."/>
            <person name="Morin E."/>
            <person name="Salamov A."/>
            <person name="Lipzen A."/>
            <person name="Mereny Z."/>
            <person name="Hegedus B."/>
            <person name="Baldrian P."/>
            <person name="Stursova M."/>
            <person name="Weitz H."/>
            <person name="Taylor A."/>
            <person name="Grigoriev I.V."/>
            <person name="Nagy L.G."/>
            <person name="Martin F."/>
            <person name="Kauserud H."/>
        </authorList>
    </citation>
    <scope>NUCLEOTIDE SEQUENCE</scope>
    <source>
        <strain evidence="1">CBHHK182m</strain>
    </source>
</reference>
<dbReference type="AlphaFoldDB" id="A0AAD7HJG6"/>
<comment type="caution">
    <text evidence="1">The sequence shown here is derived from an EMBL/GenBank/DDBJ whole genome shotgun (WGS) entry which is preliminary data.</text>
</comment>
<evidence type="ECO:0000313" key="2">
    <source>
        <dbReference type="Proteomes" id="UP001215598"/>
    </source>
</evidence>
<organism evidence="1 2">
    <name type="scientific">Mycena metata</name>
    <dbReference type="NCBI Taxonomy" id="1033252"/>
    <lineage>
        <taxon>Eukaryota</taxon>
        <taxon>Fungi</taxon>
        <taxon>Dikarya</taxon>
        <taxon>Basidiomycota</taxon>
        <taxon>Agaricomycotina</taxon>
        <taxon>Agaricomycetes</taxon>
        <taxon>Agaricomycetidae</taxon>
        <taxon>Agaricales</taxon>
        <taxon>Marasmiineae</taxon>
        <taxon>Mycenaceae</taxon>
        <taxon>Mycena</taxon>
    </lineage>
</organism>
<dbReference type="Proteomes" id="UP001215598">
    <property type="component" value="Unassembled WGS sequence"/>
</dbReference>
<keyword evidence="2" id="KW-1185">Reference proteome</keyword>
<name>A0AAD7HJG6_9AGAR</name>
<protein>
    <submittedName>
        <fullName evidence="1">Uncharacterized protein</fullName>
    </submittedName>
</protein>